<feature type="transmembrane region" description="Helical" evidence="5">
    <location>
        <begin position="45"/>
        <end position="64"/>
    </location>
</feature>
<evidence type="ECO:0000256" key="1">
    <source>
        <dbReference type="ARBA" id="ARBA00004141"/>
    </source>
</evidence>
<feature type="transmembrane region" description="Helical" evidence="5">
    <location>
        <begin position="226"/>
        <end position="248"/>
    </location>
</feature>
<feature type="transmembrane region" description="Helical" evidence="5">
    <location>
        <begin position="76"/>
        <end position="95"/>
    </location>
</feature>
<dbReference type="AlphaFoldDB" id="A0A138ZYH5"/>
<dbReference type="Proteomes" id="UP000070544">
    <property type="component" value="Unassembled WGS sequence"/>
</dbReference>
<keyword evidence="3 5" id="KW-1133">Transmembrane helix</keyword>
<dbReference type="OrthoDB" id="3358017at2759"/>
<proteinExistence type="predicted"/>
<gene>
    <name evidence="6" type="ORF">M427DRAFT_140700</name>
</gene>
<dbReference type="PANTHER" id="PTHR31465:SF1">
    <property type="entry name" value="PROTEIN RTA1-RELATED"/>
    <property type="match status" value="1"/>
</dbReference>
<organism evidence="6 7">
    <name type="scientific">Gonapodya prolifera (strain JEL478)</name>
    <name type="common">Monoblepharis prolifera</name>
    <dbReference type="NCBI Taxonomy" id="1344416"/>
    <lineage>
        <taxon>Eukaryota</taxon>
        <taxon>Fungi</taxon>
        <taxon>Fungi incertae sedis</taxon>
        <taxon>Chytridiomycota</taxon>
        <taxon>Chytridiomycota incertae sedis</taxon>
        <taxon>Monoblepharidomycetes</taxon>
        <taxon>Monoblepharidales</taxon>
        <taxon>Gonapodyaceae</taxon>
        <taxon>Gonapodya</taxon>
    </lineage>
</organism>
<keyword evidence="2 5" id="KW-0812">Transmembrane</keyword>
<dbReference type="GO" id="GO:0016020">
    <property type="term" value="C:membrane"/>
    <property type="evidence" value="ECO:0007669"/>
    <property type="project" value="UniProtKB-SubCell"/>
</dbReference>
<accession>A0A138ZYH5</accession>
<feature type="transmembrane region" description="Helical" evidence="5">
    <location>
        <begin position="20"/>
        <end position="38"/>
    </location>
</feature>
<keyword evidence="7" id="KW-1185">Reference proteome</keyword>
<dbReference type="Pfam" id="PF04479">
    <property type="entry name" value="RTA1"/>
    <property type="match status" value="1"/>
</dbReference>
<sequence>MSVDWSATFFHYEPTTSLAYTALAGFTVLAIVHVGYFFTHRSFFMWPFVAGSIMECAGFAARILSINNPFQSKYYAAQHGLIVLAPVFFSAGYYVILARTISLLGDAYSPIRSRLVVRIFVASDLISFLIQISGSGLLLGSTDINKIDIGEKVLVGGLVVQAISTALFLLLVVVVTLRANHLQGSWKRISAVLLLGAVLILIRSIFRVAEFSGGFTGPLALNEPLLYILDILLMFIATGMLCLVHPAVHLRVTEREPLHPSLDPSEMEMNRSK</sequence>
<dbReference type="InterPro" id="IPR007568">
    <property type="entry name" value="RTA1"/>
</dbReference>
<dbReference type="OMA" id="RENAFPW"/>
<comment type="subcellular location">
    <subcellularLocation>
        <location evidence="1">Membrane</location>
        <topology evidence="1">Multi-pass membrane protein</topology>
    </subcellularLocation>
</comment>
<evidence type="ECO:0000256" key="2">
    <source>
        <dbReference type="ARBA" id="ARBA00022692"/>
    </source>
</evidence>
<evidence type="ECO:0000256" key="5">
    <source>
        <dbReference type="SAM" id="Phobius"/>
    </source>
</evidence>
<evidence type="ECO:0000313" key="7">
    <source>
        <dbReference type="Proteomes" id="UP000070544"/>
    </source>
</evidence>
<evidence type="ECO:0000256" key="3">
    <source>
        <dbReference type="ARBA" id="ARBA00022989"/>
    </source>
</evidence>
<dbReference type="EMBL" id="KQ965858">
    <property type="protein sequence ID" value="KXS09549.1"/>
    <property type="molecule type" value="Genomic_DNA"/>
</dbReference>
<name>A0A138ZYH5_GONPJ</name>
<dbReference type="STRING" id="1344416.A0A138ZYH5"/>
<evidence type="ECO:0000313" key="6">
    <source>
        <dbReference type="EMBL" id="KXS09549.1"/>
    </source>
</evidence>
<evidence type="ECO:0000256" key="4">
    <source>
        <dbReference type="ARBA" id="ARBA00023136"/>
    </source>
</evidence>
<keyword evidence="4 5" id="KW-0472">Membrane</keyword>
<reference evidence="6 7" key="1">
    <citation type="journal article" date="2015" name="Genome Biol. Evol.">
        <title>Phylogenomic analyses indicate that early fungi evolved digesting cell walls of algal ancestors of land plants.</title>
        <authorList>
            <person name="Chang Y."/>
            <person name="Wang S."/>
            <person name="Sekimoto S."/>
            <person name="Aerts A.L."/>
            <person name="Choi C."/>
            <person name="Clum A."/>
            <person name="LaButti K.M."/>
            <person name="Lindquist E.A."/>
            <person name="Yee Ngan C."/>
            <person name="Ohm R.A."/>
            <person name="Salamov A.A."/>
            <person name="Grigoriev I.V."/>
            <person name="Spatafora J.W."/>
            <person name="Berbee M.L."/>
        </authorList>
    </citation>
    <scope>NUCLEOTIDE SEQUENCE [LARGE SCALE GENOMIC DNA]</scope>
    <source>
        <strain evidence="6 7">JEL478</strain>
    </source>
</reference>
<dbReference type="PANTHER" id="PTHR31465">
    <property type="entry name" value="PROTEIN RTA1-RELATED"/>
    <property type="match status" value="1"/>
</dbReference>
<protein>
    <submittedName>
        <fullName evidence="6">RTA1-domain-containing protein</fullName>
    </submittedName>
</protein>
<feature type="transmembrane region" description="Helical" evidence="5">
    <location>
        <begin position="115"/>
        <end position="133"/>
    </location>
</feature>
<feature type="transmembrane region" description="Helical" evidence="5">
    <location>
        <begin position="189"/>
        <end position="206"/>
    </location>
</feature>
<feature type="transmembrane region" description="Helical" evidence="5">
    <location>
        <begin position="153"/>
        <end position="177"/>
    </location>
</feature>